<feature type="compositionally biased region" description="Low complexity" evidence="1">
    <location>
        <begin position="442"/>
        <end position="467"/>
    </location>
</feature>
<feature type="region of interest" description="Disordered" evidence="1">
    <location>
        <begin position="441"/>
        <end position="467"/>
    </location>
</feature>
<dbReference type="AlphaFoldDB" id="A0A1D2MDZ5"/>
<keyword evidence="4" id="KW-1185">Reference proteome</keyword>
<protein>
    <submittedName>
        <fullName evidence="3">Uncharacterized protein</fullName>
    </submittedName>
</protein>
<dbReference type="EMBL" id="LJIJ01001679">
    <property type="protein sequence ID" value="ODM91084.1"/>
    <property type="molecule type" value="Genomic_DNA"/>
</dbReference>
<accession>A0A1D2MDZ5</accession>
<evidence type="ECO:0000313" key="4">
    <source>
        <dbReference type="Proteomes" id="UP000094527"/>
    </source>
</evidence>
<feature type="chain" id="PRO_5008903876" evidence="2">
    <location>
        <begin position="23"/>
        <end position="735"/>
    </location>
</feature>
<feature type="region of interest" description="Disordered" evidence="1">
    <location>
        <begin position="495"/>
        <end position="551"/>
    </location>
</feature>
<feature type="compositionally biased region" description="Polar residues" evidence="1">
    <location>
        <begin position="495"/>
        <end position="505"/>
    </location>
</feature>
<organism evidence="3 4">
    <name type="scientific">Orchesella cincta</name>
    <name type="common">Springtail</name>
    <name type="synonym">Podura cincta</name>
    <dbReference type="NCBI Taxonomy" id="48709"/>
    <lineage>
        <taxon>Eukaryota</taxon>
        <taxon>Metazoa</taxon>
        <taxon>Ecdysozoa</taxon>
        <taxon>Arthropoda</taxon>
        <taxon>Hexapoda</taxon>
        <taxon>Collembola</taxon>
        <taxon>Entomobryomorpha</taxon>
        <taxon>Entomobryoidea</taxon>
        <taxon>Orchesellidae</taxon>
        <taxon>Orchesellinae</taxon>
        <taxon>Orchesella</taxon>
    </lineage>
</organism>
<gene>
    <name evidence="3" type="ORF">Ocin01_15599</name>
</gene>
<dbReference type="STRING" id="48709.A0A1D2MDZ5"/>
<comment type="caution">
    <text evidence="3">The sequence shown here is derived from an EMBL/GenBank/DDBJ whole genome shotgun (WGS) entry which is preliminary data.</text>
</comment>
<evidence type="ECO:0000256" key="1">
    <source>
        <dbReference type="SAM" id="MobiDB-lite"/>
    </source>
</evidence>
<sequence>MGRYLKKSGVLCFLVILNSALGVEHNLPEGVELVDPKDLGLDSQFDLNKLLGNVKALPIDTNGLSAALGKPGLKTQVLTVGFDGSEGLNLDDFELPQLKNDENGPLAMEAFKSFKNFLKNSSSSTPIEDVKVGEGTPFQVTPSAQPAGNKVVRLPNGKRRTMMKRRKVVRVNGTIVSTSPAPPAPPQQQAASSPQQGPKVIELDSSQIEKLIASGKIGPPKSITPGGPQVIELGQSDLDALLNGENGDEIKQILEGGDTLQNFDLSQLSGGARNSAPEPQQPPTPPQFSTTTYETTSNRVVESRPPLSVAQVVRSQVSSPIPTATSTTTTTSDVPSTSSQTSSVEESPSTVISTTPSTTTTTAELPTSVTPSKTSDGEIIYSYSSLNDNQNQNSNQNYNPPQNYQASVPLQFYSSHSNGQEQARGFKTPTFEFISAPPVSFSSSIIPNAPQQQQNQNQQQNQQQQQPQYFIQPQPQYQSQSSFISQASSQFITPEATTFRPSSTSENKREQQNPNQIVSAPQTSSNSQQLNSNSASSSQNPTSVSENIVPNSNSNYIQSLHKVPLPHNSVKLVTPSPQTIQAVLNQVPASFQPSLMPHHIVSSPVLDPFRLNSQGNFLRVQNTPPQNSPPQQQFRNTQLFSPSPSISVGGSRNPSQAPRAVPAQSTHFRFPTTSSILSSGGPNRFRTSESANPFFSAVRQPSSSTFGNLVLNSFVAGDGLNYRPSSRDDFNQPGI</sequence>
<feature type="compositionally biased region" description="Low complexity" evidence="1">
    <location>
        <begin position="621"/>
        <end position="633"/>
    </location>
</feature>
<reference evidence="3 4" key="1">
    <citation type="journal article" date="2016" name="Genome Biol. Evol.">
        <title>Gene Family Evolution Reflects Adaptation to Soil Environmental Stressors in the Genome of the Collembolan Orchesella cincta.</title>
        <authorList>
            <person name="Faddeeva-Vakhrusheva A."/>
            <person name="Derks M.F."/>
            <person name="Anvar S.Y."/>
            <person name="Agamennone V."/>
            <person name="Suring W."/>
            <person name="Smit S."/>
            <person name="van Straalen N.M."/>
            <person name="Roelofs D."/>
        </authorList>
    </citation>
    <scope>NUCLEOTIDE SEQUENCE [LARGE SCALE GENOMIC DNA]</scope>
    <source>
        <tissue evidence="3">Mixed pool</tissue>
    </source>
</reference>
<feature type="compositionally biased region" description="Polar residues" evidence="1">
    <location>
        <begin position="634"/>
        <end position="656"/>
    </location>
</feature>
<feature type="signal peptide" evidence="2">
    <location>
        <begin position="1"/>
        <end position="22"/>
    </location>
</feature>
<feature type="region of interest" description="Disordered" evidence="1">
    <location>
        <begin position="386"/>
        <end position="405"/>
    </location>
</feature>
<feature type="compositionally biased region" description="Low complexity" evidence="1">
    <location>
        <begin position="308"/>
        <end position="371"/>
    </location>
</feature>
<feature type="compositionally biased region" description="Polar residues" evidence="1">
    <location>
        <begin position="512"/>
        <end position="521"/>
    </location>
</feature>
<feature type="compositionally biased region" description="Low complexity" evidence="1">
    <location>
        <begin position="522"/>
        <end position="545"/>
    </location>
</feature>
<feature type="compositionally biased region" description="Low complexity" evidence="1">
    <location>
        <begin position="187"/>
        <end position="196"/>
    </location>
</feature>
<feature type="region of interest" description="Disordered" evidence="1">
    <location>
        <begin position="264"/>
        <end position="376"/>
    </location>
</feature>
<dbReference type="Proteomes" id="UP000094527">
    <property type="component" value="Unassembled WGS sequence"/>
</dbReference>
<feature type="region of interest" description="Disordered" evidence="1">
    <location>
        <begin position="175"/>
        <end position="199"/>
    </location>
</feature>
<proteinExistence type="predicted"/>
<dbReference type="OrthoDB" id="8291106at2759"/>
<evidence type="ECO:0000313" key="3">
    <source>
        <dbReference type="EMBL" id="ODM91084.1"/>
    </source>
</evidence>
<keyword evidence="2" id="KW-0732">Signal</keyword>
<feature type="region of interest" description="Disordered" evidence="1">
    <location>
        <begin position="619"/>
        <end position="665"/>
    </location>
</feature>
<evidence type="ECO:0000256" key="2">
    <source>
        <dbReference type="SAM" id="SignalP"/>
    </source>
</evidence>
<name>A0A1D2MDZ5_ORCCI</name>